<dbReference type="EMBL" id="LRQV01000016">
    <property type="protein sequence ID" value="KXK62611.1"/>
    <property type="molecule type" value="Genomic_DNA"/>
</dbReference>
<keyword evidence="3" id="KW-1185">Reference proteome</keyword>
<dbReference type="InterPro" id="IPR036689">
    <property type="entry name" value="ESAT-6-like_sf"/>
</dbReference>
<proteinExistence type="inferred from homology"/>
<evidence type="ECO:0000313" key="3">
    <source>
        <dbReference type="Proteomes" id="UP000070620"/>
    </source>
</evidence>
<dbReference type="Pfam" id="PF06013">
    <property type="entry name" value="WXG100"/>
    <property type="match status" value="1"/>
</dbReference>
<protein>
    <recommendedName>
        <fullName evidence="1">ESAT-6-like protein</fullName>
    </recommendedName>
</protein>
<organism evidence="2 3">
    <name type="scientific">Micromonospora rosaria</name>
    <dbReference type="NCBI Taxonomy" id="47874"/>
    <lineage>
        <taxon>Bacteria</taxon>
        <taxon>Bacillati</taxon>
        <taxon>Actinomycetota</taxon>
        <taxon>Actinomycetes</taxon>
        <taxon>Micromonosporales</taxon>
        <taxon>Micromonosporaceae</taxon>
        <taxon>Micromonospora</taxon>
    </lineage>
</organism>
<dbReference type="NCBIfam" id="TIGR03930">
    <property type="entry name" value="WXG100_ESAT6"/>
    <property type="match status" value="1"/>
</dbReference>
<comment type="similarity">
    <text evidence="1">Belongs to the WXG100 family.</text>
</comment>
<accession>A0A136PVQ1</accession>
<dbReference type="InterPro" id="IPR010310">
    <property type="entry name" value="T7SS_ESAT-6-like"/>
</dbReference>
<name>A0A136PVQ1_9ACTN</name>
<reference evidence="2 3" key="1">
    <citation type="submission" date="2016-01" db="EMBL/GenBank/DDBJ databases">
        <title>Whole genome sequence and analysis of Micromonospora rosaria DSM 803, which can produce antibacterial substance rosamicin.</title>
        <authorList>
            <person name="Yang H."/>
            <person name="He X."/>
            <person name="Zhu D."/>
        </authorList>
    </citation>
    <scope>NUCLEOTIDE SEQUENCE [LARGE SCALE GENOMIC DNA]</scope>
    <source>
        <strain evidence="2 3">DSM 803</strain>
    </source>
</reference>
<sequence>MDNGVLVVNFAALQQASADIQRALNTLDSQLGQLERDAAPLVASWAGEAQQAYQVRQSRWRSASQDLQAMLRDIKVAVDDSATDYLNTEKRNVGLFQ</sequence>
<dbReference type="RefSeq" id="WP_067361627.1">
    <property type="nucleotide sequence ID" value="NZ_JBIUBN010000028.1"/>
</dbReference>
<dbReference type="SUPFAM" id="SSF140453">
    <property type="entry name" value="EsxAB dimer-like"/>
    <property type="match status" value="1"/>
</dbReference>
<dbReference type="Proteomes" id="UP000070620">
    <property type="component" value="Unassembled WGS sequence"/>
</dbReference>
<dbReference type="OrthoDB" id="3387628at2"/>
<comment type="caution">
    <text evidence="2">The sequence shown here is derived from an EMBL/GenBank/DDBJ whole genome shotgun (WGS) entry which is preliminary data.</text>
</comment>
<dbReference type="Gene3D" id="1.10.287.1060">
    <property type="entry name" value="ESAT-6-like"/>
    <property type="match status" value="1"/>
</dbReference>
<gene>
    <name evidence="2" type="ORF">AWW66_07325</name>
</gene>
<evidence type="ECO:0000313" key="2">
    <source>
        <dbReference type="EMBL" id="KXK62611.1"/>
    </source>
</evidence>
<evidence type="ECO:0000256" key="1">
    <source>
        <dbReference type="RuleBase" id="RU362001"/>
    </source>
</evidence>
<dbReference type="AlphaFoldDB" id="A0A136PVQ1"/>